<sequence length="45" mass="4959">MDTAVIRLMARLNPGLPHWSSLFDTVTTGAPKETGAIVKPPFRKH</sequence>
<accession>A0A382ADG4</accession>
<proteinExistence type="predicted"/>
<reference evidence="1" key="1">
    <citation type="submission" date="2018-05" db="EMBL/GenBank/DDBJ databases">
        <authorList>
            <person name="Lanie J.A."/>
            <person name="Ng W.-L."/>
            <person name="Kazmierczak K.M."/>
            <person name="Andrzejewski T.M."/>
            <person name="Davidsen T.M."/>
            <person name="Wayne K.J."/>
            <person name="Tettelin H."/>
            <person name="Glass J.I."/>
            <person name="Rusch D."/>
            <person name="Podicherti R."/>
            <person name="Tsui H.-C.T."/>
            <person name="Winkler M.E."/>
        </authorList>
    </citation>
    <scope>NUCLEOTIDE SEQUENCE</scope>
</reference>
<evidence type="ECO:0000313" key="1">
    <source>
        <dbReference type="EMBL" id="SVA99566.1"/>
    </source>
</evidence>
<organism evidence="1">
    <name type="scientific">marine metagenome</name>
    <dbReference type="NCBI Taxonomy" id="408172"/>
    <lineage>
        <taxon>unclassified sequences</taxon>
        <taxon>metagenomes</taxon>
        <taxon>ecological metagenomes</taxon>
    </lineage>
</organism>
<protein>
    <submittedName>
        <fullName evidence="1">Uncharacterized protein</fullName>
    </submittedName>
</protein>
<gene>
    <name evidence="1" type="ORF">METZ01_LOCUS152420</name>
</gene>
<dbReference type="AlphaFoldDB" id="A0A382ADG4"/>
<name>A0A382ADG4_9ZZZZ</name>
<dbReference type="EMBL" id="UINC01024930">
    <property type="protein sequence ID" value="SVA99566.1"/>
    <property type="molecule type" value="Genomic_DNA"/>
</dbReference>